<dbReference type="GO" id="GO:0022857">
    <property type="term" value="F:transmembrane transporter activity"/>
    <property type="evidence" value="ECO:0007669"/>
    <property type="project" value="InterPro"/>
</dbReference>
<keyword evidence="6 8" id="KW-1133">Transmembrane helix</keyword>
<protein>
    <recommendedName>
        <fullName evidence="10">Major facilitator superfamily (MFS) profile domain-containing protein</fullName>
    </recommendedName>
</protein>
<dbReference type="SUPFAM" id="SSF103473">
    <property type="entry name" value="MFS general substrate transporter"/>
    <property type="match status" value="1"/>
</dbReference>
<dbReference type="InterPro" id="IPR020846">
    <property type="entry name" value="MFS_dom"/>
</dbReference>
<keyword evidence="5 8" id="KW-0812">Transmembrane</keyword>
<keyword evidence="3" id="KW-1003">Cell membrane</keyword>
<proteinExistence type="predicted"/>
<feature type="signal peptide" evidence="9">
    <location>
        <begin position="1"/>
        <end position="23"/>
    </location>
</feature>
<evidence type="ECO:0000256" key="9">
    <source>
        <dbReference type="SAM" id="SignalP"/>
    </source>
</evidence>
<evidence type="ECO:0000259" key="10">
    <source>
        <dbReference type="PROSITE" id="PS50850"/>
    </source>
</evidence>
<feature type="transmembrane region" description="Helical" evidence="8">
    <location>
        <begin position="415"/>
        <end position="435"/>
    </location>
</feature>
<evidence type="ECO:0000256" key="5">
    <source>
        <dbReference type="ARBA" id="ARBA00022692"/>
    </source>
</evidence>
<dbReference type="Gene3D" id="1.20.1250.20">
    <property type="entry name" value="MFS general substrate transporter like domains"/>
    <property type="match status" value="1"/>
</dbReference>
<evidence type="ECO:0000256" key="4">
    <source>
        <dbReference type="ARBA" id="ARBA00022597"/>
    </source>
</evidence>
<dbReference type="InterPro" id="IPR050549">
    <property type="entry name" value="MFS_Trehalose_Transporter"/>
</dbReference>
<feature type="transmembrane region" description="Helical" evidence="8">
    <location>
        <begin position="237"/>
        <end position="259"/>
    </location>
</feature>
<dbReference type="Pfam" id="PF00083">
    <property type="entry name" value="Sugar_tr"/>
    <property type="match status" value="1"/>
</dbReference>
<organism evidence="11">
    <name type="scientific">Graphocephala atropunctata</name>
    <dbReference type="NCBI Taxonomy" id="36148"/>
    <lineage>
        <taxon>Eukaryota</taxon>
        <taxon>Metazoa</taxon>
        <taxon>Ecdysozoa</taxon>
        <taxon>Arthropoda</taxon>
        <taxon>Hexapoda</taxon>
        <taxon>Insecta</taxon>
        <taxon>Pterygota</taxon>
        <taxon>Neoptera</taxon>
        <taxon>Paraneoptera</taxon>
        <taxon>Hemiptera</taxon>
        <taxon>Auchenorrhyncha</taxon>
        <taxon>Membracoidea</taxon>
        <taxon>Cicadellidae</taxon>
        <taxon>Cicadellinae</taxon>
        <taxon>Cicadellini</taxon>
        <taxon>Graphocephala</taxon>
    </lineage>
</organism>
<dbReference type="PROSITE" id="PS00217">
    <property type="entry name" value="SUGAR_TRANSPORT_2"/>
    <property type="match status" value="1"/>
</dbReference>
<dbReference type="PANTHER" id="PTHR48021">
    <property type="match status" value="1"/>
</dbReference>
<reference evidence="11" key="1">
    <citation type="submission" date="2015-11" db="EMBL/GenBank/DDBJ databases">
        <title>De novo transcriptome assembly of four potential Pierce s Disease insect vectors from Arizona vineyards.</title>
        <authorList>
            <person name="Tassone E.E."/>
        </authorList>
    </citation>
    <scope>NUCLEOTIDE SEQUENCE</scope>
</reference>
<feature type="transmembrane region" description="Helical" evidence="8">
    <location>
        <begin position="94"/>
        <end position="115"/>
    </location>
</feature>
<feature type="non-terminal residue" evidence="11">
    <location>
        <position position="1"/>
    </location>
</feature>
<feature type="transmembrane region" description="Helical" evidence="8">
    <location>
        <begin position="287"/>
        <end position="307"/>
    </location>
</feature>
<comment type="subcellular location">
    <subcellularLocation>
        <location evidence="1">Cell membrane</location>
        <topology evidence="1">Multi-pass membrane protein</topology>
    </subcellularLocation>
</comment>
<evidence type="ECO:0000256" key="7">
    <source>
        <dbReference type="ARBA" id="ARBA00023136"/>
    </source>
</evidence>
<dbReference type="PANTHER" id="PTHR48021:SF46">
    <property type="entry name" value="MAJOR FACILITATOR SUPERFAMILY (MFS) PROFILE DOMAIN-CONTAINING PROTEIN"/>
    <property type="match status" value="1"/>
</dbReference>
<sequence>GFTACFSVVVSGSCFGWVTPILATLLGPDSEIPMTSSQSSWMVSIIELGNLISPIPASFLADRWGRRPMILFTCPVYFISWTIILVWPTFETLVLTRIVQGFAMGVVFTVVPLYLSEISSPDIRGSICSLFHNSWYLGHVIEYCLGAFLPYRTYTYVTATLPIVSFLVFYGQPESPYFLVMRRREAEAAKSLARLRGCEQVSSISEELHSMTMSYTNEVSNKASWRDIFRTSADIRALYIVVGLGVVRVLNGLIVIMTYSTQMFSHLHSVNASDDSVISKVVTPNNITIMFGVIVFVSSFFVAFIADLSGRRQLLMFSALGSCVNLLLVGGYFFLDSKTDVDVSGYNWFPVIGIITFSLFVTLGIGPVSVMYQSEMFLSNTRGFASSISAINLTLNAFFIIKFYQVIADGIGEFIIFWLLSSFCLIGSIWIYFTVPETRGKTFAQIRQDLNDSIHSKKNSRRKAPQIPTIEISDAPL</sequence>
<evidence type="ECO:0000256" key="2">
    <source>
        <dbReference type="ARBA" id="ARBA00022448"/>
    </source>
</evidence>
<evidence type="ECO:0000313" key="11">
    <source>
        <dbReference type="EMBL" id="JAT19467.1"/>
    </source>
</evidence>
<feature type="transmembrane region" description="Helical" evidence="8">
    <location>
        <begin position="384"/>
        <end position="403"/>
    </location>
</feature>
<dbReference type="AlphaFoldDB" id="A0A1B6L700"/>
<dbReference type="InterPro" id="IPR005828">
    <property type="entry name" value="MFS_sugar_transport-like"/>
</dbReference>
<dbReference type="EMBL" id="GEBQ01020510">
    <property type="protein sequence ID" value="JAT19467.1"/>
    <property type="molecule type" value="Transcribed_RNA"/>
</dbReference>
<keyword evidence="4" id="KW-0762">Sugar transport</keyword>
<keyword evidence="7 8" id="KW-0472">Membrane</keyword>
<gene>
    <name evidence="11" type="ORF">g.50093</name>
</gene>
<name>A0A1B6L700_9HEMI</name>
<evidence type="ECO:0000256" key="8">
    <source>
        <dbReference type="SAM" id="Phobius"/>
    </source>
</evidence>
<dbReference type="GO" id="GO:0005886">
    <property type="term" value="C:plasma membrane"/>
    <property type="evidence" value="ECO:0007669"/>
    <property type="project" value="UniProtKB-SubCell"/>
</dbReference>
<feature type="domain" description="Major facilitator superfamily (MFS) profile" evidence="10">
    <location>
        <begin position="1"/>
        <end position="439"/>
    </location>
</feature>
<dbReference type="FunFam" id="1.20.1250.20:FF:000218">
    <property type="entry name" value="facilitated trehalose transporter Tret1"/>
    <property type="match status" value="1"/>
</dbReference>
<dbReference type="InterPro" id="IPR036259">
    <property type="entry name" value="MFS_trans_sf"/>
</dbReference>
<dbReference type="PROSITE" id="PS00216">
    <property type="entry name" value="SUGAR_TRANSPORT_1"/>
    <property type="match status" value="1"/>
</dbReference>
<feature type="transmembrane region" description="Helical" evidence="8">
    <location>
        <begin position="347"/>
        <end position="372"/>
    </location>
</feature>
<dbReference type="PROSITE" id="PS50850">
    <property type="entry name" value="MFS"/>
    <property type="match status" value="1"/>
</dbReference>
<dbReference type="PRINTS" id="PR00171">
    <property type="entry name" value="SUGRTRNSPORT"/>
</dbReference>
<feature type="transmembrane region" description="Helical" evidence="8">
    <location>
        <begin position="40"/>
        <end position="61"/>
    </location>
</feature>
<accession>A0A1B6L700</accession>
<feature type="transmembrane region" description="Helical" evidence="8">
    <location>
        <begin position="68"/>
        <end position="88"/>
    </location>
</feature>
<dbReference type="InterPro" id="IPR005829">
    <property type="entry name" value="Sugar_transporter_CS"/>
</dbReference>
<feature type="transmembrane region" description="Helical" evidence="8">
    <location>
        <begin position="314"/>
        <end position="335"/>
    </location>
</feature>
<evidence type="ECO:0000256" key="3">
    <source>
        <dbReference type="ARBA" id="ARBA00022475"/>
    </source>
</evidence>
<dbReference type="InterPro" id="IPR003663">
    <property type="entry name" value="Sugar/inositol_transpt"/>
</dbReference>
<evidence type="ECO:0000256" key="1">
    <source>
        <dbReference type="ARBA" id="ARBA00004651"/>
    </source>
</evidence>
<feature type="chain" id="PRO_5008587172" description="Major facilitator superfamily (MFS) profile domain-containing protein" evidence="9">
    <location>
        <begin position="24"/>
        <end position="477"/>
    </location>
</feature>
<keyword evidence="2" id="KW-0813">Transport</keyword>
<evidence type="ECO:0000256" key="6">
    <source>
        <dbReference type="ARBA" id="ARBA00022989"/>
    </source>
</evidence>
<keyword evidence="9" id="KW-0732">Signal</keyword>